<feature type="region of interest" description="Disordered" evidence="1">
    <location>
        <begin position="209"/>
        <end position="369"/>
    </location>
</feature>
<evidence type="ECO:0000313" key="5">
    <source>
        <dbReference type="Proteomes" id="UP000051487"/>
    </source>
</evidence>
<feature type="domain" description="CUE" evidence="2">
    <location>
        <begin position="64"/>
        <end position="107"/>
    </location>
</feature>
<feature type="compositionally biased region" description="Basic and acidic residues" evidence="1">
    <location>
        <begin position="355"/>
        <end position="369"/>
    </location>
</feature>
<dbReference type="EMBL" id="BCLY01000016">
    <property type="protein sequence ID" value="GAQ10985.1"/>
    <property type="molecule type" value="Genomic_DNA"/>
</dbReference>
<dbReference type="InterPro" id="IPR016181">
    <property type="entry name" value="Acyl_CoA_acyltransferase"/>
</dbReference>
<dbReference type="GO" id="GO:0005737">
    <property type="term" value="C:cytoplasm"/>
    <property type="evidence" value="ECO:0007669"/>
    <property type="project" value="TreeGrafter"/>
</dbReference>
<dbReference type="SMART" id="SM00546">
    <property type="entry name" value="CUE"/>
    <property type="match status" value="1"/>
</dbReference>
<reference evidence="4 5" key="1">
    <citation type="submission" date="2015-11" db="EMBL/GenBank/DDBJ databases">
        <title>Aspergillus lentulus strain IFM 54703T.</title>
        <authorList>
            <person name="Kusuya Y."/>
            <person name="Sakai K."/>
            <person name="Kamei K."/>
            <person name="Takahashi H."/>
            <person name="Yaguchi T."/>
        </authorList>
    </citation>
    <scope>NUCLEOTIDE SEQUENCE [LARGE SCALE GENOMIC DNA]</scope>
    <source>
        <strain evidence="4 5">IFM 54703</strain>
    </source>
</reference>
<dbReference type="PANTHER" id="PTHR16461:SF5">
    <property type="entry name" value="TOLL-INTERACTING PROTEIN"/>
    <property type="match status" value="1"/>
</dbReference>
<dbReference type="GO" id="GO:0016747">
    <property type="term" value="F:acyltransferase activity, transferring groups other than amino-acyl groups"/>
    <property type="evidence" value="ECO:0007669"/>
    <property type="project" value="InterPro"/>
</dbReference>
<sequence>MSDEDKMTPSKSAAGPNSPKPESPTTARPLDFDDEPQETGVTTAPPQQTGTEAAPPKPPRPVSPRQQAETTLKEAFPTIEASVVRAVLVASNWDVERAFHALLGMTDPNAQQEDIAPPKPPRPSAAQRQLEADELYARQLAEHYNRRAPQTRWDESRHDRARRGSDQSEEREYSFFDDDLPVIRENIRKGFLETQSKVNSWVQNLKKRLDGEDVDEGPSNQRYGEGQGYSRPRRSGDMGRRSGDRERYDADPQLLSDDFSALELRDSEAPPPQPPRRPLANPNLYKSASPSPDRRKVSFQEGPPSEIGNLYDTSDPAKRTSTGGKSSKWQPLATVEPSPVAENDPFSLGDSEDERDTKGKEQNNADEADRIKKATAEAMADIHALGKDQAFDILAQIARIEKKTFPANEAFPFGEDLWKKKPNTRVLYAVSTASGVPHRLVAYAVYVRQKGVALLHKVCVVEAFRRQGIGMQLMNYIRQRLQKEGCQYIQLWVDKAREPARSLYNRSGFDEREEIADYYAPGRTGIRMVLDLERG</sequence>
<gene>
    <name evidence="4" type="ORF">ALT_8306</name>
</gene>
<dbReference type="Pfam" id="PF02845">
    <property type="entry name" value="CUE"/>
    <property type="match status" value="1"/>
</dbReference>
<feature type="compositionally biased region" description="Basic and acidic residues" evidence="1">
    <location>
        <begin position="152"/>
        <end position="173"/>
    </location>
</feature>
<dbReference type="Gene3D" id="3.40.630.30">
    <property type="match status" value="1"/>
</dbReference>
<evidence type="ECO:0000256" key="1">
    <source>
        <dbReference type="SAM" id="MobiDB-lite"/>
    </source>
</evidence>
<dbReference type="Proteomes" id="UP000051487">
    <property type="component" value="Unassembled WGS sequence"/>
</dbReference>
<dbReference type="PANTHER" id="PTHR16461">
    <property type="entry name" value="TOLL-INTERACTING PROTEIN"/>
    <property type="match status" value="1"/>
</dbReference>
<dbReference type="PROSITE" id="PS51140">
    <property type="entry name" value="CUE"/>
    <property type="match status" value="1"/>
</dbReference>
<evidence type="ECO:0000259" key="3">
    <source>
        <dbReference type="PROSITE" id="PS51186"/>
    </source>
</evidence>
<proteinExistence type="predicted"/>
<dbReference type="GO" id="GO:0043130">
    <property type="term" value="F:ubiquitin binding"/>
    <property type="evidence" value="ECO:0007669"/>
    <property type="project" value="InterPro"/>
</dbReference>
<dbReference type="GO" id="GO:0006511">
    <property type="term" value="P:ubiquitin-dependent protein catabolic process"/>
    <property type="evidence" value="ECO:0007669"/>
    <property type="project" value="TreeGrafter"/>
</dbReference>
<dbReference type="SUPFAM" id="SSF55729">
    <property type="entry name" value="Acyl-CoA N-acyltransferases (Nat)"/>
    <property type="match status" value="1"/>
</dbReference>
<feature type="compositionally biased region" description="Polar residues" evidence="1">
    <location>
        <begin position="39"/>
        <end position="51"/>
    </location>
</feature>
<protein>
    <submittedName>
        <fullName evidence="4">CUE domain-containing protein 5</fullName>
    </submittedName>
</protein>
<feature type="compositionally biased region" description="Basic and acidic residues" evidence="1">
    <location>
        <begin position="234"/>
        <end position="250"/>
    </location>
</feature>
<name>A0AAN4TEP7_ASPLE</name>
<dbReference type="SUPFAM" id="SSF46934">
    <property type="entry name" value="UBA-like"/>
    <property type="match status" value="1"/>
</dbReference>
<accession>A0AAN4TEP7</accession>
<dbReference type="AlphaFoldDB" id="A0AAN4TEP7"/>
<feature type="domain" description="N-acetyltransferase" evidence="3">
    <location>
        <begin position="380"/>
        <end position="533"/>
    </location>
</feature>
<dbReference type="GO" id="GO:0031624">
    <property type="term" value="F:ubiquitin conjugating enzyme binding"/>
    <property type="evidence" value="ECO:0007669"/>
    <property type="project" value="TreeGrafter"/>
</dbReference>
<evidence type="ECO:0000259" key="2">
    <source>
        <dbReference type="PROSITE" id="PS51140"/>
    </source>
</evidence>
<comment type="caution">
    <text evidence="4">The sequence shown here is derived from an EMBL/GenBank/DDBJ whole genome shotgun (WGS) entry which is preliminary data.</text>
</comment>
<dbReference type="PROSITE" id="PS51186">
    <property type="entry name" value="GNAT"/>
    <property type="match status" value="1"/>
</dbReference>
<feature type="region of interest" description="Disordered" evidence="1">
    <location>
        <begin position="1"/>
        <end position="75"/>
    </location>
</feature>
<dbReference type="Pfam" id="PF00583">
    <property type="entry name" value="Acetyltransf_1"/>
    <property type="match status" value="1"/>
</dbReference>
<dbReference type="Gene3D" id="1.10.8.10">
    <property type="entry name" value="DNA helicase RuvA subunit, C-terminal domain"/>
    <property type="match status" value="1"/>
</dbReference>
<dbReference type="CDD" id="cd04301">
    <property type="entry name" value="NAT_SF"/>
    <property type="match status" value="1"/>
</dbReference>
<organism evidence="4 5">
    <name type="scientific">Aspergillus lentulus</name>
    <dbReference type="NCBI Taxonomy" id="293939"/>
    <lineage>
        <taxon>Eukaryota</taxon>
        <taxon>Fungi</taxon>
        <taxon>Dikarya</taxon>
        <taxon>Ascomycota</taxon>
        <taxon>Pezizomycotina</taxon>
        <taxon>Eurotiomycetes</taxon>
        <taxon>Eurotiomycetidae</taxon>
        <taxon>Eurotiales</taxon>
        <taxon>Aspergillaceae</taxon>
        <taxon>Aspergillus</taxon>
        <taxon>Aspergillus subgen. Fumigati</taxon>
    </lineage>
</organism>
<evidence type="ECO:0000313" key="4">
    <source>
        <dbReference type="EMBL" id="GAQ10985.1"/>
    </source>
</evidence>
<dbReference type="InterPro" id="IPR009060">
    <property type="entry name" value="UBA-like_sf"/>
</dbReference>
<feature type="region of interest" description="Disordered" evidence="1">
    <location>
        <begin position="109"/>
        <end position="173"/>
    </location>
</feature>
<dbReference type="FunFam" id="1.10.8.10:FF:000064">
    <property type="entry name" value="Similar to CUE domain-containing protein"/>
    <property type="match status" value="1"/>
</dbReference>
<dbReference type="InterPro" id="IPR000182">
    <property type="entry name" value="GNAT_dom"/>
</dbReference>
<feature type="compositionally biased region" description="Polar residues" evidence="1">
    <location>
        <begin position="319"/>
        <end position="329"/>
    </location>
</feature>
<dbReference type="InterPro" id="IPR003892">
    <property type="entry name" value="CUE"/>
</dbReference>